<dbReference type="Proteomes" id="UP000199134">
    <property type="component" value="Unassembled WGS sequence"/>
</dbReference>
<organism evidence="2 4">
    <name type="scientific">Prevotella communis</name>
    <dbReference type="NCBI Taxonomy" id="2913614"/>
    <lineage>
        <taxon>Bacteria</taxon>
        <taxon>Pseudomonadati</taxon>
        <taxon>Bacteroidota</taxon>
        <taxon>Bacteroidia</taxon>
        <taxon>Bacteroidales</taxon>
        <taxon>Prevotellaceae</taxon>
        <taxon>Prevotella</taxon>
    </lineage>
</organism>
<reference evidence="1 4" key="2">
    <citation type="submission" date="2016-10" db="EMBL/GenBank/DDBJ databases">
        <authorList>
            <person name="de Groot N.N."/>
        </authorList>
    </citation>
    <scope>NUCLEOTIDE SEQUENCE [LARGE SCALE GENOMIC DNA]</scope>
    <source>
        <strain evidence="4">BP1-145</strain>
        <strain evidence="1">BP1-148</strain>
    </source>
</reference>
<gene>
    <name evidence="2" type="ORF">SAMN04487900_11753</name>
    <name evidence="1" type="ORF">SAMN04487901_11541</name>
</gene>
<reference evidence="2 3" key="1">
    <citation type="submission" date="2016-10" db="EMBL/GenBank/DDBJ databases">
        <authorList>
            <person name="Varghese N."/>
            <person name="Submissions S."/>
        </authorList>
    </citation>
    <scope>NUCLEOTIDE SEQUENCE</scope>
    <source>
        <strain evidence="2">BP1-145</strain>
        <strain evidence="3">BP1-148</strain>
    </source>
</reference>
<dbReference type="InterPro" id="IPR025590">
    <property type="entry name" value="DUF4348"/>
</dbReference>
<accession>A0A1G7Z4X9</accession>
<keyword evidence="3" id="KW-1185">Reference proteome</keyword>
<dbReference type="STRING" id="645274.SAMN04487901_11541"/>
<dbReference type="EMBL" id="FNCQ01000015">
    <property type="protein sequence ID" value="SDH03697.1"/>
    <property type="molecule type" value="Genomic_DNA"/>
</dbReference>
<dbReference type="EMBL" id="FNIW01000017">
    <property type="protein sequence ID" value="SDO36673.1"/>
    <property type="molecule type" value="Genomic_DNA"/>
</dbReference>
<protein>
    <recommendedName>
        <fullName evidence="5">DUF4348 domain-containing protein</fullName>
    </recommendedName>
</protein>
<dbReference type="AlphaFoldDB" id="A0A1H0IZB7"/>
<name>A0A1H0IZB7_9BACT</name>
<evidence type="ECO:0000313" key="4">
    <source>
        <dbReference type="Proteomes" id="UP000199134"/>
    </source>
</evidence>
<evidence type="ECO:0008006" key="5">
    <source>
        <dbReference type="Google" id="ProtNLM"/>
    </source>
</evidence>
<dbReference type="Gene3D" id="3.10.450.410">
    <property type="match status" value="1"/>
</dbReference>
<sequence>MEKRTLILGIVMVLILTCCKDLKPQKSDDSTLDEDSLELADSLTGEESMDELISEAPMPVAAEELFDDFLFNFASNKRLQMERVKFPIIVSSEAKADTLDRKEWQMEHFFMHHGEYTLIFDSEAQMESVSDTSVNHAIVEKIFLDQGFVCQYQFDRKNGRWMLDRMNKQTMSHNPNASFLSFYRRFATDSVFRQQSLAQEIAFSGPDPDNDFEQMEGVITPDFWDAFAPELPHGTIYNIVYGHPHTHSNVKIFLLRGIANGMEVALTFRREHNEWKLTKLSE</sequence>
<evidence type="ECO:0000313" key="2">
    <source>
        <dbReference type="EMBL" id="SDO36673.1"/>
    </source>
</evidence>
<dbReference type="OrthoDB" id="1041782at2"/>
<dbReference type="RefSeq" id="WP_091818636.1">
    <property type="nucleotide sequence ID" value="NZ_CP091790.1"/>
</dbReference>
<dbReference type="Proteomes" id="UP000198779">
    <property type="component" value="Unassembled WGS sequence"/>
</dbReference>
<evidence type="ECO:0000313" key="1">
    <source>
        <dbReference type="EMBL" id="SDH03697.1"/>
    </source>
</evidence>
<dbReference type="Pfam" id="PF14254">
    <property type="entry name" value="DUF4348"/>
    <property type="match status" value="1"/>
</dbReference>
<accession>A0A1H0IZB7</accession>
<proteinExistence type="predicted"/>
<evidence type="ECO:0000313" key="3">
    <source>
        <dbReference type="Proteomes" id="UP000198779"/>
    </source>
</evidence>